<sequence>MRSLALLLLGALVLFARPHSAMGGDADNLKTAQWICDALFSRFSPEEASVTVNGQRAFVTVKGLSLDGVRVERIRLDAKIDPSAKDLSSMVLFSRGELLLLEKDINSYFAKNEESGFRDLRFRLTPSGFEAQGIYSAKFIFNITVRLKANGVLALKPDGIYLDQVGFFVEGRRQPEFFTNEVLRSLNPILSTSDLPFPVLFKQVQMGDGYVALISDLIPLGGPTARRVR</sequence>
<dbReference type="EMBL" id="CM001377">
    <property type="protein sequence ID" value="EHM10917.1"/>
    <property type="molecule type" value="Genomic_DNA"/>
</dbReference>
<evidence type="ECO:0000313" key="2">
    <source>
        <dbReference type="EMBL" id="EHM10917.1"/>
    </source>
</evidence>
<dbReference type="InterPro" id="IPR021373">
    <property type="entry name" value="DUF2993"/>
</dbReference>
<dbReference type="Pfam" id="PF11209">
    <property type="entry name" value="LmeA"/>
    <property type="match status" value="1"/>
</dbReference>
<dbReference type="Proteomes" id="UP000005730">
    <property type="component" value="Chromosome"/>
</dbReference>
<dbReference type="eggNOG" id="ENOG5032XTB">
    <property type="taxonomic scope" value="Bacteria"/>
</dbReference>
<gene>
    <name evidence="2" type="ORF">TheveDRAFT_1799</name>
</gene>
<evidence type="ECO:0008006" key="4">
    <source>
        <dbReference type="Google" id="ProtNLM"/>
    </source>
</evidence>
<accession>H0URE8</accession>
<proteinExistence type="predicted"/>
<dbReference type="AlphaFoldDB" id="H0URE8"/>
<keyword evidence="3" id="KW-1185">Reference proteome</keyword>
<organism evidence="2 3">
    <name type="scientific">Thermanaerovibrio velox DSM 12556</name>
    <dbReference type="NCBI Taxonomy" id="926567"/>
    <lineage>
        <taxon>Bacteria</taxon>
        <taxon>Thermotogati</taxon>
        <taxon>Synergistota</taxon>
        <taxon>Synergistia</taxon>
        <taxon>Synergistales</taxon>
        <taxon>Synergistaceae</taxon>
        <taxon>Thermanaerovibrio</taxon>
    </lineage>
</organism>
<evidence type="ECO:0000313" key="3">
    <source>
        <dbReference type="Proteomes" id="UP000005730"/>
    </source>
</evidence>
<name>H0URE8_9BACT</name>
<dbReference type="OrthoDB" id="4528at2"/>
<dbReference type="HOGENOM" id="CLU_1209339_0_0_0"/>
<feature type="signal peptide" evidence="1">
    <location>
        <begin position="1"/>
        <end position="21"/>
    </location>
</feature>
<keyword evidence="1" id="KW-0732">Signal</keyword>
<protein>
    <recommendedName>
        <fullName evidence="4">DUF2993 domain-containing protein</fullName>
    </recommendedName>
</protein>
<dbReference type="STRING" id="926567.TheveDRAFT_1799"/>
<feature type="chain" id="PRO_5003540970" description="DUF2993 domain-containing protein" evidence="1">
    <location>
        <begin position="22"/>
        <end position="229"/>
    </location>
</feature>
<evidence type="ECO:0000256" key="1">
    <source>
        <dbReference type="SAM" id="SignalP"/>
    </source>
</evidence>
<reference evidence="2 3" key="1">
    <citation type="submission" date="2011-10" db="EMBL/GenBank/DDBJ databases">
        <title>The Noncontiguous Finished genome of Thermanaerovibrio velox DSM 12556.</title>
        <authorList>
            <consortium name="US DOE Joint Genome Institute (JGI-PGF)"/>
            <person name="Lucas S."/>
            <person name="Copeland A."/>
            <person name="Lapidus A."/>
            <person name="Glavina del Rio T."/>
            <person name="Dalin E."/>
            <person name="Tice H."/>
            <person name="Bruce D."/>
            <person name="Goodwin L."/>
            <person name="Pitluck S."/>
            <person name="Peters L."/>
            <person name="Mikhailova N."/>
            <person name="Teshima H."/>
            <person name="Kyrpides N."/>
            <person name="Mavromatis K."/>
            <person name="Ivanova N."/>
            <person name="Markowitz V."/>
            <person name="Cheng J.-F."/>
            <person name="Hugenholtz P."/>
            <person name="Woyke T."/>
            <person name="Wu D."/>
            <person name="Spring S."/>
            <person name="Brambilla E.-M."/>
            <person name="Klenk H.-P."/>
            <person name="Eisen J.A."/>
        </authorList>
    </citation>
    <scope>NUCLEOTIDE SEQUENCE [LARGE SCALE GENOMIC DNA]</scope>
    <source>
        <strain evidence="2 3">DSM 12556</strain>
    </source>
</reference>